<dbReference type="PROSITE" id="PS51257">
    <property type="entry name" value="PROKAR_LIPOPROTEIN"/>
    <property type="match status" value="1"/>
</dbReference>
<evidence type="ECO:0000313" key="2">
    <source>
        <dbReference type="EMBL" id="RUL89765.1"/>
    </source>
</evidence>
<dbReference type="EMBL" id="RYZH01000001">
    <property type="protein sequence ID" value="RUL89765.1"/>
    <property type="molecule type" value="Genomic_DNA"/>
</dbReference>
<feature type="transmembrane region" description="Helical" evidence="1">
    <location>
        <begin position="17"/>
        <end position="37"/>
    </location>
</feature>
<accession>A0A432MS27</accession>
<gene>
    <name evidence="2" type="ORF">TsocGM_00955</name>
</gene>
<feature type="transmembrane region" description="Helical" evidence="1">
    <location>
        <begin position="43"/>
        <end position="59"/>
    </location>
</feature>
<reference evidence="2 3" key="2">
    <citation type="submission" date="2019-01" db="EMBL/GenBank/DDBJ databases">
        <title>Tautonia sociabilis, a novel thermotolerant planctomycete of Isosphaeraceae family, isolated from a 4000 m deep subterranean habitat.</title>
        <authorList>
            <person name="Kovaleva O.L."/>
            <person name="Elcheninov A.G."/>
            <person name="Van Heerden E."/>
            <person name="Toshchakov S.V."/>
            <person name="Novikov A."/>
            <person name="Bonch-Osmolovskaya E.A."/>
            <person name="Kublanov I.V."/>
        </authorList>
    </citation>
    <scope>NUCLEOTIDE SEQUENCE [LARGE SCALE GENOMIC DNA]</scope>
    <source>
        <strain evidence="2 3">GM2012</strain>
    </source>
</reference>
<keyword evidence="3" id="KW-1185">Reference proteome</keyword>
<keyword evidence="1" id="KW-0472">Membrane</keyword>
<name>A0A432MS27_9BACT</name>
<organism evidence="2 3">
    <name type="scientific">Tautonia sociabilis</name>
    <dbReference type="NCBI Taxonomy" id="2080755"/>
    <lineage>
        <taxon>Bacteria</taxon>
        <taxon>Pseudomonadati</taxon>
        <taxon>Planctomycetota</taxon>
        <taxon>Planctomycetia</taxon>
        <taxon>Isosphaerales</taxon>
        <taxon>Isosphaeraceae</taxon>
        <taxon>Tautonia</taxon>
    </lineage>
</organism>
<reference evidence="2 3" key="1">
    <citation type="submission" date="2018-12" db="EMBL/GenBank/DDBJ databases">
        <authorList>
            <person name="Toschakov S.V."/>
        </authorList>
    </citation>
    <scope>NUCLEOTIDE SEQUENCE [LARGE SCALE GENOMIC DNA]</scope>
    <source>
        <strain evidence="2 3">GM2012</strain>
    </source>
</reference>
<comment type="caution">
    <text evidence="2">The sequence shown here is derived from an EMBL/GenBank/DDBJ whole genome shotgun (WGS) entry which is preliminary data.</text>
</comment>
<evidence type="ECO:0000313" key="3">
    <source>
        <dbReference type="Proteomes" id="UP000280296"/>
    </source>
</evidence>
<sequence length="160" mass="17712">MDRPPDVVRYVPSRGKFLVVALGCAAVGLSCLLRLVVVGAGPWAAIGAGLSLLGVINGLQSLDRSRCHIELGPEGFVERSPLRCRRIRWSEVAEFALLPLPRRTCWVVYRPIVPDSPRIPGWLRASRRRQVVLADTYGLDAAELVDLLNSWRMRFGSPTP</sequence>
<dbReference type="OrthoDB" id="8653913at2"/>
<dbReference type="RefSeq" id="WP_126723440.1">
    <property type="nucleotide sequence ID" value="NZ_RYZH01000001.1"/>
</dbReference>
<evidence type="ECO:0008006" key="4">
    <source>
        <dbReference type="Google" id="ProtNLM"/>
    </source>
</evidence>
<protein>
    <recommendedName>
        <fullName evidence="4">PH domain-containing protein</fullName>
    </recommendedName>
</protein>
<keyword evidence="1" id="KW-0812">Transmembrane</keyword>
<proteinExistence type="predicted"/>
<dbReference type="AlphaFoldDB" id="A0A432MS27"/>
<dbReference type="Proteomes" id="UP000280296">
    <property type="component" value="Unassembled WGS sequence"/>
</dbReference>
<evidence type="ECO:0000256" key="1">
    <source>
        <dbReference type="SAM" id="Phobius"/>
    </source>
</evidence>
<keyword evidence="1" id="KW-1133">Transmembrane helix</keyword>